<accession>A0A1G7CTN9</accession>
<name>A0A1G7CTN9_9BACL</name>
<organism evidence="1 2">
    <name type="scientific">Bhargavaea beijingensis</name>
    <dbReference type="NCBI Taxonomy" id="426756"/>
    <lineage>
        <taxon>Bacteria</taxon>
        <taxon>Bacillati</taxon>
        <taxon>Bacillota</taxon>
        <taxon>Bacilli</taxon>
        <taxon>Bacillales</taxon>
        <taxon>Caryophanaceae</taxon>
        <taxon>Bhargavaea</taxon>
    </lineage>
</organism>
<dbReference type="AlphaFoldDB" id="A0A1G7CTN9"/>
<evidence type="ECO:0000313" key="2">
    <source>
        <dbReference type="Proteomes" id="UP000198823"/>
    </source>
</evidence>
<evidence type="ECO:0000313" key="1">
    <source>
        <dbReference type="EMBL" id="SDE42026.1"/>
    </source>
</evidence>
<gene>
    <name evidence="1" type="ORF">SAMN04488126_10895</name>
</gene>
<dbReference type="EMBL" id="FNAR01000008">
    <property type="protein sequence ID" value="SDE42026.1"/>
    <property type="molecule type" value="Genomic_DNA"/>
</dbReference>
<proteinExistence type="predicted"/>
<dbReference type="Proteomes" id="UP000198823">
    <property type="component" value="Unassembled WGS sequence"/>
</dbReference>
<dbReference type="STRING" id="426756.SAMN04488126_10895"/>
<reference evidence="1 2" key="1">
    <citation type="submission" date="2016-10" db="EMBL/GenBank/DDBJ databases">
        <authorList>
            <person name="de Groot N.N."/>
        </authorList>
    </citation>
    <scope>NUCLEOTIDE SEQUENCE [LARGE SCALE GENOMIC DNA]</scope>
    <source>
        <strain evidence="1 2">CGMCC 1.6762</strain>
    </source>
</reference>
<sequence>MNGRTASSEGRFFFAVLRRIATRKFKKTSLMLEMHCEAYYNWIL</sequence>
<protein>
    <submittedName>
        <fullName evidence="1">Uncharacterized protein</fullName>
    </submittedName>
</protein>